<evidence type="ECO:0000256" key="4">
    <source>
        <dbReference type="ARBA" id="ARBA00022692"/>
    </source>
</evidence>
<name>A0A447TUL7_SALET</name>
<evidence type="ECO:0000256" key="1">
    <source>
        <dbReference type="ARBA" id="ARBA00004429"/>
    </source>
</evidence>
<evidence type="ECO:0000259" key="8">
    <source>
        <dbReference type="PROSITE" id="PS50850"/>
    </source>
</evidence>
<feature type="transmembrane region" description="Helical" evidence="7">
    <location>
        <begin position="21"/>
        <end position="43"/>
    </location>
</feature>
<feature type="domain" description="Major facilitator superfamily (MFS) profile" evidence="8">
    <location>
        <begin position="21"/>
        <end position="206"/>
    </location>
</feature>
<evidence type="ECO:0000313" key="9">
    <source>
        <dbReference type="EMBL" id="VEB53459.1"/>
    </source>
</evidence>
<proteinExistence type="predicted"/>
<reference evidence="9 10" key="1">
    <citation type="submission" date="2018-12" db="EMBL/GenBank/DDBJ databases">
        <authorList>
            <consortium name="Pathogen Informatics"/>
        </authorList>
    </citation>
    <scope>NUCLEOTIDE SEQUENCE [LARGE SCALE GENOMIC DNA]</scope>
    <source>
        <strain evidence="9 10">NCTC6754</strain>
    </source>
</reference>
<gene>
    <name evidence="9" type="primary">nanT_1</name>
    <name evidence="9" type="ORF">NCTC6754_02776</name>
</gene>
<accession>A0A447TUL7</accession>
<keyword evidence="2" id="KW-1003">Cell membrane</keyword>
<dbReference type="InterPro" id="IPR020846">
    <property type="entry name" value="MFS_dom"/>
</dbReference>
<dbReference type="AlphaFoldDB" id="A0A447TUL7"/>
<dbReference type="GO" id="GO:0046943">
    <property type="term" value="F:carboxylic acid transmembrane transporter activity"/>
    <property type="evidence" value="ECO:0007669"/>
    <property type="project" value="TreeGrafter"/>
</dbReference>
<keyword evidence="4 7" id="KW-0812">Transmembrane</keyword>
<evidence type="ECO:0000256" key="6">
    <source>
        <dbReference type="ARBA" id="ARBA00023136"/>
    </source>
</evidence>
<organism evidence="9 10">
    <name type="scientific">Salmonella enterica I</name>
    <dbReference type="NCBI Taxonomy" id="59201"/>
    <lineage>
        <taxon>Bacteria</taxon>
        <taxon>Pseudomonadati</taxon>
        <taxon>Pseudomonadota</taxon>
        <taxon>Gammaproteobacteria</taxon>
        <taxon>Enterobacterales</taxon>
        <taxon>Enterobacteriaceae</taxon>
        <taxon>Salmonella</taxon>
    </lineage>
</organism>
<protein>
    <submittedName>
        <fullName evidence="9">Sialic acid transporter (Permease) NanT</fullName>
    </submittedName>
</protein>
<dbReference type="PROSITE" id="PS50850">
    <property type="entry name" value="MFS"/>
    <property type="match status" value="1"/>
</dbReference>
<dbReference type="EMBL" id="LR134190">
    <property type="protein sequence ID" value="VEB53459.1"/>
    <property type="molecule type" value="Genomic_DNA"/>
</dbReference>
<dbReference type="Gene3D" id="1.20.1250.20">
    <property type="entry name" value="MFS general substrate transporter like domains"/>
    <property type="match status" value="1"/>
</dbReference>
<dbReference type="GO" id="GO:0005886">
    <property type="term" value="C:plasma membrane"/>
    <property type="evidence" value="ECO:0007669"/>
    <property type="project" value="UniProtKB-SubCell"/>
</dbReference>
<dbReference type="Pfam" id="PF07690">
    <property type="entry name" value="MFS_1"/>
    <property type="match status" value="1"/>
</dbReference>
<dbReference type="PANTHER" id="PTHR23508">
    <property type="entry name" value="CARBOXYLIC ACID TRANSPORTER PROTEIN HOMOLOG"/>
    <property type="match status" value="1"/>
</dbReference>
<sequence>MSTSTQNIPWYRHLNRAQWRAFSAAWLGYLLDGFDFVLIALVLTEVQSEFGLTTVQAASLISAAFISRWFGGLLLGAMGDRYGRRLAMVSSIILFSVGTLACGFAPGYTTMFIARLVIGMGMAGEYGSSATYVIESWPKHLRNKASGFSDFRLLRRRGRCRAGVQPGGACLGLARAVFHWHFANYLRSLAAEKHSGSGRLERETRG</sequence>
<keyword evidence="5 7" id="KW-1133">Transmembrane helix</keyword>
<dbReference type="CDD" id="cd17316">
    <property type="entry name" value="MFS_SV2_like"/>
    <property type="match status" value="1"/>
</dbReference>
<dbReference type="InterPro" id="IPR036259">
    <property type="entry name" value="MFS_trans_sf"/>
</dbReference>
<evidence type="ECO:0000313" key="10">
    <source>
        <dbReference type="Proteomes" id="UP000269208"/>
    </source>
</evidence>
<dbReference type="InterPro" id="IPR011701">
    <property type="entry name" value="MFS"/>
</dbReference>
<keyword evidence="6 7" id="KW-0472">Membrane</keyword>
<feature type="transmembrane region" description="Helical" evidence="7">
    <location>
        <begin position="55"/>
        <end position="75"/>
    </location>
</feature>
<evidence type="ECO:0000256" key="7">
    <source>
        <dbReference type="SAM" id="Phobius"/>
    </source>
</evidence>
<dbReference type="Proteomes" id="UP000269208">
    <property type="component" value="Chromosome"/>
</dbReference>
<evidence type="ECO:0000256" key="3">
    <source>
        <dbReference type="ARBA" id="ARBA00022519"/>
    </source>
</evidence>
<evidence type="ECO:0000256" key="5">
    <source>
        <dbReference type="ARBA" id="ARBA00022989"/>
    </source>
</evidence>
<dbReference type="SUPFAM" id="SSF103473">
    <property type="entry name" value="MFS general substrate transporter"/>
    <property type="match status" value="1"/>
</dbReference>
<keyword evidence="3" id="KW-0997">Cell inner membrane</keyword>
<dbReference type="PANTHER" id="PTHR23508:SF3">
    <property type="entry name" value="SIALIC ACID TRANSPORTER NANT"/>
    <property type="match status" value="1"/>
</dbReference>
<feature type="transmembrane region" description="Helical" evidence="7">
    <location>
        <begin position="87"/>
        <end position="106"/>
    </location>
</feature>
<comment type="subcellular location">
    <subcellularLocation>
        <location evidence="1">Cell inner membrane</location>
        <topology evidence="1">Multi-pass membrane protein</topology>
    </subcellularLocation>
</comment>
<evidence type="ECO:0000256" key="2">
    <source>
        <dbReference type="ARBA" id="ARBA00022475"/>
    </source>
</evidence>